<organism evidence="2 3">
    <name type="scientific">Kwoniella heveanensis BCC8398</name>
    <dbReference type="NCBI Taxonomy" id="1296120"/>
    <lineage>
        <taxon>Eukaryota</taxon>
        <taxon>Fungi</taxon>
        <taxon>Dikarya</taxon>
        <taxon>Basidiomycota</taxon>
        <taxon>Agaricomycotina</taxon>
        <taxon>Tremellomycetes</taxon>
        <taxon>Tremellales</taxon>
        <taxon>Cryptococcaceae</taxon>
        <taxon>Kwoniella</taxon>
    </lineage>
</organism>
<proteinExistence type="predicted"/>
<evidence type="ECO:0000313" key="2">
    <source>
        <dbReference type="EMBL" id="OCF36267.1"/>
    </source>
</evidence>
<evidence type="ECO:0000313" key="3">
    <source>
        <dbReference type="Proteomes" id="UP000092666"/>
    </source>
</evidence>
<gene>
    <name evidence="2" type="ORF">I316_02141</name>
</gene>
<feature type="transmembrane region" description="Helical" evidence="1">
    <location>
        <begin position="450"/>
        <end position="475"/>
    </location>
</feature>
<reference evidence="2 3" key="1">
    <citation type="submission" date="2013-07" db="EMBL/GenBank/DDBJ databases">
        <title>The Genome Sequence of Cryptococcus heveanensis BCC8398.</title>
        <authorList>
            <consortium name="The Broad Institute Genome Sequencing Platform"/>
            <person name="Cuomo C."/>
            <person name="Litvintseva A."/>
            <person name="Chen Y."/>
            <person name="Heitman J."/>
            <person name="Sun S."/>
            <person name="Springer D."/>
            <person name="Dromer F."/>
            <person name="Young S.K."/>
            <person name="Zeng Q."/>
            <person name="Gargeya S."/>
            <person name="Fitzgerald M."/>
            <person name="Abouelleil A."/>
            <person name="Alvarado L."/>
            <person name="Berlin A.M."/>
            <person name="Chapman S.B."/>
            <person name="Dewar J."/>
            <person name="Goldberg J."/>
            <person name="Griggs A."/>
            <person name="Gujja S."/>
            <person name="Hansen M."/>
            <person name="Howarth C."/>
            <person name="Imamovic A."/>
            <person name="Larimer J."/>
            <person name="McCowan C."/>
            <person name="Murphy C."/>
            <person name="Pearson M."/>
            <person name="Priest M."/>
            <person name="Roberts A."/>
            <person name="Saif S."/>
            <person name="Shea T."/>
            <person name="Sykes S."/>
            <person name="Wortman J."/>
            <person name="Nusbaum C."/>
            <person name="Birren B."/>
        </authorList>
    </citation>
    <scope>NUCLEOTIDE SEQUENCE [LARGE SCALE GENOMIC DNA]</scope>
    <source>
        <strain evidence="2 3">BCC8398</strain>
    </source>
</reference>
<name>A0A1B9GZ22_9TREE</name>
<accession>A0A1B9GZ22</accession>
<dbReference type="GO" id="GO:0016020">
    <property type="term" value="C:membrane"/>
    <property type="evidence" value="ECO:0007669"/>
    <property type="project" value="InterPro"/>
</dbReference>
<dbReference type="OrthoDB" id="70250at2759"/>
<keyword evidence="3" id="KW-1185">Reference proteome</keyword>
<dbReference type="GO" id="GO:0006506">
    <property type="term" value="P:GPI anchor biosynthetic process"/>
    <property type="evidence" value="ECO:0007669"/>
    <property type="project" value="InterPro"/>
</dbReference>
<sequence>MKVFWPTRGIELTHGDVVGWKIDDTLCVVGIVQDWLASDGDDELRGLERVGTATTISDTSSGPSSTSVNPVLWLDEKQHIPRASSQPIQVILYTPPDTKRLRFLQLSPDRMDSRAHQRQENQKGLKAQYGASGMETQDGYGSSARMVRKRKLDTIDKVIELINRTSAAQRTISARAPIITRTGSTGSFATVRHSPTGVSDSSVALILSATAKLARSFINAVSMPSTYLPPIRSLSSTVDQLCLRFAQALDTPQRFKSTREVTSIQERSKRYISRLLSTRVDLYSSTQNDVILGYSARQLILISAESIHRNAIQTFSTHLVESPIHILHWLNDWPVGLKLNTPLSQFFCTSLGVVMGLWGAHIDPLLRTYGPTLIQTIAWISFGGLTFTLAIINDLLSLLAIHLHVCHILMRAIYRWQLDSLGGLWNLFRGKRWNVLRQRTDSYAYDVDQLFLGTLLFTVSAFLFPTVLTYAALFAAVRMVSLTANAAMAYAIDALNAFPLFELLLRIKEPSRLPAGVHFKLQQIHPKSSPDAVRAGNCIISHVWELKTSPKSFADIMRPSPTSGI</sequence>
<evidence type="ECO:0000256" key="1">
    <source>
        <dbReference type="SAM" id="Phobius"/>
    </source>
</evidence>
<evidence type="ECO:0008006" key="4">
    <source>
        <dbReference type="Google" id="ProtNLM"/>
    </source>
</evidence>
<dbReference type="STRING" id="1296120.A0A1B9GZ22"/>
<feature type="transmembrane region" description="Helical" evidence="1">
    <location>
        <begin position="372"/>
        <end position="392"/>
    </location>
</feature>
<dbReference type="AlphaFoldDB" id="A0A1B9GZ22"/>
<dbReference type="PANTHER" id="PTHR21329:SF3">
    <property type="entry name" value="PHOSPHATIDYLINOSITOL N-ACETYLGLUCOSAMINYLTRANSFERASE SUBUNIT Q"/>
    <property type="match status" value="1"/>
</dbReference>
<dbReference type="InterPro" id="IPR007720">
    <property type="entry name" value="PigQ/GPI1"/>
</dbReference>
<dbReference type="PANTHER" id="PTHR21329">
    <property type="entry name" value="PHOSPHATIDYLINOSITOL N-ACETYLGLUCOSAMINYLTRANSFERASE SUBUNIT Q-RELATED"/>
    <property type="match status" value="1"/>
</dbReference>
<reference evidence="3" key="2">
    <citation type="submission" date="2013-12" db="EMBL/GenBank/DDBJ databases">
        <title>Evolution of pathogenesis and genome organization in the Tremellales.</title>
        <authorList>
            <person name="Cuomo C."/>
            <person name="Litvintseva A."/>
            <person name="Heitman J."/>
            <person name="Chen Y."/>
            <person name="Sun S."/>
            <person name="Springer D."/>
            <person name="Dromer F."/>
            <person name="Young S."/>
            <person name="Zeng Q."/>
            <person name="Chapman S."/>
            <person name="Gujja S."/>
            <person name="Saif S."/>
            <person name="Birren B."/>
        </authorList>
    </citation>
    <scope>NUCLEOTIDE SEQUENCE [LARGE SCALE GENOMIC DNA]</scope>
    <source>
        <strain evidence="3">BCC8398</strain>
    </source>
</reference>
<dbReference type="Proteomes" id="UP000092666">
    <property type="component" value="Unassembled WGS sequence"/>
</dbReference>
<keyword evidence="1" id="KW-0812">Transmembrane</keyword>
<protein>
    <recommendedName>
        <fullName evidence="4">Phosphatidylinositol glycan, class Q</fullName>
    </recommendedName>
</protein>
<keyword evidence="1" id="KW-1133">Transmembrane helix</keyword>
<keyword evidence="1" id="KW-0472">Membrane</keyword>
<dbReference type="Pfam" id="PF05024">
    <property type="entry name" value="Gpi1"/>
    <property type="match status" value="1"/>
</dbReference>
<dbReference type="GO" id="GO:0005783">
    <property type="term" value="C:endoplasmic reticulum"/>
    <property type="evidence" value="ECO:0007669"/>
    <property type="project" value="TreeGrafter"/>
</dbReference>
<dbReference type="EMBL" id="KI669496">
    <property type="protein sequence ID" value="OCF36267.1"/>
    <property type="molecule type" value="Genomic_DNA"/>
</dbReference>